<name>A0ABN0B8F2_9HELI</name>
<dbReference type="EMBL" id="DS990391">
    <property type="protein sequence ID" value="EFR45689.1"/>
    <property type="molecule type" value="Genomic_DNA"/>
</dbReference>
<keyword evidence="2" id="KW-1185">Reference proteome</keyword>
<proteinExistence type="predicted"/>
<evidence type="ECO:0000313" key="1">
    <source>
        <dbReference type="EMBL" id="EFR45689.1"/>
    </source>
</evidence>
<protein>
    <submittedName>
        <fullName evidence="1">Uncharacterized protein</fullName>
    </submittedName>
</protein>
<organism evidence="1 2">
    <name type="scientific">Helicobacter cinaedi CCUG 18818 = ATCC BAA-847</name>
    <dbReference type="NCBI Taxonomy" id="537971"/>
    <lineage>
        <taxon>Bacteria</taxon>
        <taxon>Pseudomonadati</taxon>
        <taxon>Campylobacterota</taxon>
        <taxon>Epsilonproteobacteria</taxon>
        <taxon>Campylobacterales</taxon>
        <taxon>Helicobacteraceae</taxon>
        <taxon>Helicobacter</taxon>
    </lineage>
</organism>
<accession>A0ABN0B8F2</accession>
<evidence type="ECO:0000313" key="2">
    <source>
        <dbReference type="Proteomes" id="UP000005755"/>
    </source>
</evidence>
<reference evidence="2" key="1">
    <citation type="journal article" date="2014" name="Genome Announc.">
        <title>Draft genome sequences of six enterohepatic helicobacter species isolated from humans and one from rhesus macaques.</title>
        <authorList>
            <person name="Shen Z."/>
            <person name="Sheh A."/>
            <person name="Young S.K."/>
            <person name="Abouelliel A."/>
            <person name="Ward D.V."/>
            <person name="Earl A.M."/>
            <person name="Fox J.G."/>
        </authorList>
    </citation>
    <scope>NUCLEOTIDE SEQUENCE [LARGE SCALE GENOMIC DNA]</scope>
    <source>
        <strain evidence="2">CCUG 18818</strain>
    </source>
</reference>
<gene>
    <name evidence="1" type="ORF">HCCG_00235</name>
</gene>
<sequence>MLCLRALEKTDINQVESRIRLTRPLEQVALWLNLSYT</sequence>
<dbReference type="Proteomes" id="UP000005755">
    <property type="component" value="Unassembled WGS sequence"/>
</dbReference>